<evidence type="ECO:0000256" key="2">
    <source>
        <dbReference type="ARBA" id="ARBA00022692"/>
    </source>
</evidence>
<feature type="region of interest" description="Disordered" evidence="5">
    <location>
        <begin position="735"/>
        <end position="757"/>
    </location>
</feature>
<comment type="caution">
    <text evidence="8">The sequence shown here is derived from an EMBL/GenBank/DDBJ whole genome shotgun (WGS) entry which is preliminary data.</text>
</comment>
<feature type="region of interest" description="Disordered" evidence="5">
    <location>
        <begin position="813"/>
        <end position="904"/>
    </location>
</feature>
<dbReference type="PANTHER" id="PTHR12911:SF8">
    <property type="entry name" value="KLAROID PROTEIN-RELATED"/>
    <property type="match status" value="1"/>
</dbReference>
<feature type="compositionally biased region" description="Low complexity" evidence="5">
    <location>
        <begin position="828"/>
        <end position="841"/>
    </location>
</feature>
<evidence type="ECO:0000259" key="7">
    <source>
        <dbReference type="PROSITE" id="PS51469"/>
    </source>
</evidence>
<evidence type="ECO:0000256" key="4">
    <source>
        <dbReference type="ARBA" id="ARBA00023136"/>
    </source>
</evidence>
<evidence type="ECO:0000256" key="6">
    <source>
        <dbReference type="SAM" id="Phobius"/>
    </source>
</evidence>
<comment type="subcellular location">
    <subcellularLocation>
        <location evidence="1">Membrane</location>
    </subcellularLocation>
</comment>
<dbReference type="Pfam" id="PF07738">
    <property type="entry name" value="Sad1_UNC"/>
    <property type="match status" value="1"/>
</dbReference>
<keyword evidence="9" id="KW-1185">Reference proteome</keyword>
<sequence>MYTRYKKDSLTSPMSRSSPASRRSFSVPNSADRRNSRRPLYEESFSYEKESEILDIDNIDHAAIQNDAELRGLSQNKSAFIDDRYDYFAEVEELVHNSEAEDKYMSYMEEYSDQPETPMLSYSRTSEIGNDNNTMNGDMRSSSNQQKARTLKETCESCFYEVLRALVFLFFMLYWIIKEPIIRTVTLFTMIVSALFVDPALFIWSSFPNNENWMPSPKLRKKLTTWSTLIVFSLLCIPLYTYTKPYMPVSVDYFPFKFGRPEQADANLIQSLNLLRKEVEQSQKRILQLEIHFSKHESVLDKHETILSEHDHILNSIKDTVDDALATYHQDVLNKADFALYSRGASTLVTLTSSSWSPLPVWTQGLYQFAGFSFITSSPEKAISPDTHVGECWYMYGDTGTLGISLSEEITVSSIAIEYPSKNVMKDMSSAPKDVQVFGLQDFYKKTERWFLLGEFRYDIDKGKSIQEFETINSNTTFKDEYREHRKIDNEYQKLLSSWNNEQLNNPSTNIKRSKINKSEHAQFTLIHLFNDYLNQIWSDSQSMVQRAEAWASQTTELNPAESAFTMNIHGLHLMKQSLRKRQQLFRIVDELNNVCFVENEKLYESLCSSSDSILSQEYSTQKNLQKSDIQKTECDLTIQEDFEYFDLEPNRKKVDFESNRTVRLISSPSTPTISSFWEEGSPCSHNFTPACNFSTYFPREDDTHKLSCHFCQEVIPLKKSFSVENLNSFQQGISNITDDEGSSGNEEGSSYDTSSLYRYSKGDYQTDKAEREIILGDNDWVSVSKKCQHENDTEDSQKIEIEHEKLTPSERVYYKKDSYPPVGNSPSYLTSRSHSESTSSKDISLKKRSSTENNENAANKSVRDNFSVANRPNESRTGALVLKSHEEKPNIKPTKKMTRSPSSIVRSFSTKNINLCNMFSTRKLNFTTPNNK</sequence>
<gene>
    <name evidence="8" type="ORF">MFLAVUS_004620</name>
</gene>
<protein>
    <recommendedName>
        <fullName evidence="7">SUN domain-containing protein</fullName>
    </recommendedName>
</protein>
<evidence type="ECO:0000256" key="5">
    <source>
        <dbReference type="SAM" id="MobiDB-lite"/>
    </source>
</evidence>
<feature type="transmembrane region" description="Helical" evidence="6">
    <location>
        <begin position="158"/>
        <end position="177"/>
    </location>
</feature>
<evidence type="ECO:0000256" key="1">
    <source>
        <dbReference type="ARBA" id="ARBA00004370"/>
    </source>
</evidence>
<dbReference type="PANTHER" id="PTHR12911">
    <property type="entry name" value="SAD1/UNC-84-LIKE PROTEIN-RELATED"/>
    <property type="match status" value="1"/>
</dbReference>
<organism evidence="8 9">
    <name type="scientific">Mucor flavus</name>
    <dbReference type="NCBI Taxonomy" id="439312"/>
    <lineage>
        <taxon>Eukaryota</taxon>
        <taxon>Fungi</taxon>
        <taxon>Fungi incertae sedis</taxon>
        <taxon>Mucoromycota</taxon>
        <taxon>Mucoromycotina</taxon>
        <taxon>Mucoromycetes</taxon>
        <taxon>Mucorales</taxon>
        <taxon>Mucorineae</taxon>
        <taxon>Mucoraceae</taxon>
        <taxon>Mucor</taxon>
    </lineage>
</organism>
<accession>A0ABP9YWI3</accession>
<feature type="domain" description="SUN" evidence="7">
    <location>
        <begin position="344"/>
        <end position="521"/>
    </location>
</feature>
<dbReference type="InterPro" id="IPR012919">
    <property type="entry name" value="SUN_dom"/>
</dbReference>
<feature type="compositionally biased region" description="Low complexity" evidence="5">
    <location>
        <begin position="10"/>
        <end position="28"/>
    </location>
</feature>
<dbReference type="Proteomes" id="UP001473302">
    <property type="component" value="Unassembled WGS sequence"/>
</dbReference>
<feature type="compositionally biased region" description="Polar residues" evidence="5">
    <location>
        <begin position="868"/>
        <end position="877"/>
    </location>
</feature>
<feature type="transmembrane region" description="Helical" evidence="6">
    <location>
        <begin position="183"/>
        <end position="203"/>
    </location>
</feature>
<feature type="region of interest" description="Disordered" evidence="5">
    <location>
        <begin position="1"/>
        <end position="44"/>
    </location>
</feature>
<dbReference type="PROSITE" id="PS51469">
    <property type="entry name" value="SUN"/>
    <property type="match status" value="1"/>
</dbReference>
<reference evidence="8 9" key="1">
    <citation type="submission" date="2024-04" db="EMBL/GenBank/DDBJ databases">
        <title>genome sequences of Mucor flavus KT1a and Helicostylum pulchrum KT1b strains isolated from the surface of a dry-aged beef.</title>
        <authorList>
            <person name="Toyotome T."/>
            <person name="Hosono M."/>
            <person name="Torimaru M."/>
            <person name="Fukuda K."/>
            <person name="Mikami N."/>
        </authorList>
    </citation>
    <scope>NUCLEOTIDE SEQUENCE [LARGE SCALE GENOMIC DNA]</scope>
    <source>
        <strain evidence="8 9">KT1a</strain>
    </source>
</reference>
<keyword evidence="4 6" id="KW-0472">Membrane</keyword>
<feature type="transmembrane region" description="Helical" evidence="6">
    <location>
        <begin position="223"/>
        <end position="242"/>
    </location>
</feature>
<name>A0ABP9YWI3_9FUNG</name>
<evidence type="ECO:0000313" key="9">
    <source>
        <dbReference type="Proteomes" id="UP001473302"/>
    </source>
</evidence>
<keyword evidence="3 6" id="KW-1133">Transmembrane helix</keyword>
<dbReference type="EMBL" id="BAABUK010000009">
    <property type="protein sequence ID" value="GAA5811189.1"/>
    <property type="molecule type" value="Genomic_DNA"/>
</dbReference>
<proteinExistence type="predicted"/>
<dbReference type="Gene3D" id="2.60.120.260">
    <property type="entry name" value="Galactose-binding domain-like"/>
    <property type="match status" value="1"/>
</dbReference>
<dbReference type="InterPro" id="IPR045119">
    <property type="entry name" value="SUN1-5"/>
</dbReference>
<evidence type="ECO:0000313" key="8">
    <source>
        <dbReference type="EMBL" id="GAA5811189.1"/>
    </source>
</evidence>
<keyword evidence="2 6" id="KW-0812">Transmembrane</keyword>
<evidence type="ECO:0000256" key="3">
    <source>
        <dbReference type="ARBA" id="ARBA00022989"/>
    </source>
</evidence>